<evidence type="ECO:0000256" key="1">
    <source>
        <dbReference type="ARBA" id="ARBA00002862"/>
    </source>
</evidence>
<feature type="transmembrane region" description="Helical" evidence="9">
    <location>
        <begin position="56"/>
        <end position="81"/>
    </location>
</feature>
<keyword evidence="7 9" id="KW-1133">Transmembrane helix</keyword>
<evidence type="ECO:0000256" key="8">
    <source>
        <dbReference type="ARBA" id="ARBA00023136"/>
    </source>
</evidence>
<dbReference type="InterPro" id="IPR003359">
    <property type="entry name" value="PSI_Ycf4_assembly"/>
</dbReference>
<sequence length="180" mass="20565">MKIDTIIGSRRFSSYWWATVILLGGIGFFVVGYSSYIHINFLSFIDSSDILFIPQGIIMVFYGTTAIFLGSYLWITIIFNIGGGYNEFNKQEKIIKIVRNGFPGKNQKISLIYRLEEIQSIKILIREGINYKREIYLNVKNKGLLPLMNVGQPLSLIELENKAIDIATFLGIKLEIIENN</sequence>
<comment type="function">
    <text evidence="1 9">Seems to be required for the assembly of the photosystem I complex.</text>
</comment>
<gene>
    <name evidence="9 10" type="primary">ycf4</name>
</gene>
<keyword evidence="10" id="KW-0934">Plastid</keyword>
<organism evidence="10">
    <name type="scientific">Bulboplastis apyrenoidosa</name>
    <dbReference type="NCBI Taxonomy" id="1070855"/>
    <lineage>
        <taxon>Eukaryota</taxon>
        <taxon>Rhodophyta</taxon>
        <taxon>Rhodellophyceae</taxon>
        <taxon>Dixoniellales</taxon>
        <taxon>Dixoniellaceae</taxon>
        <taxon>Bulboplastis</taxon>
    </lineage>
</organism>
<comment type="similarity">
    <text evidence="3 9">Belongs to the Ycf4 family.</text>
</comment>
<dbReference type="RefSeq" id="YP_009370356.1">
    <property type="nucleotide sequence ID" value="NC_034787.1"/>
</dbReference>
<feature type="transmembrane region" description="Helical" evidence="9">
    <location>
        <begin position="12"/>
        <end position="36"/>
    </location>
</feature>
<dbReference type="HAMAP" id="MF_00437">
    <property type="entry name" value="Ycf4"/>
    <property type="match status" value="1"/>
</dbReference>
<dbReference type="GO" id="GO:0009535">
    <property type="term" value="C:chloroplast thylakoid membrane"/>
    <property type="evidence" value="ECO:0007669"/>
    <property type="project" value="UniProtKB-SubCell"/>
</dbReference>
<evidence type="ECO:0000256" key="6">
    <source>
        <dbReference type="ARBA" id="ARBA00022692"/>
    </source>
</evidence>
<keyword evidence="8 9" id="KW-0472">Membrane</keyword>
<keyword evidence="10" id="KW-0150">Chloroplast</keyword>
<protein>
    <recommendedName>
        <fullName evidence="4 9">Photosystem I assembly protein Ycf4</fullName>
    </recommendedName>
</protein>
<evidence type="ECO:0000256" key="5">
    <source>
        <dbReference type="ARBA" id="ARBA00022531"/>
    </source>
</evidence>
<evidence type="ECO:0000256" key="2">
    <source>
        <dbReference type="ARBA" id="ARBA00004141"/>
    </source>
</evidence>
<proteinExistence type="inferred from homology"/>
<dbReference type="EMBL" id="KY709209">
    <property type="protein sequence ID" value="ARO90845.1"/>
    <property type="molecule type" value="Genomic_DNA"/>
</dbReference>
<dbReference type="NCBIfam" id="NF002712">
    <property type="entry name" value="PRK02542.1"/>
    <property type="match status" value="1"/>
</dbReference>
<keyword evidence="5 9" id="KW-0602">Photosynthesis</keyword>
<dbReference type="Pfam" id="PF02392">
    <property type="entry name" value="Ycf4"/>
    <property type="match status" value="1"/>
</dbReference>
<accession>A0A1Y9TMF2</accession>
<evidence type="ECO:0000256" key="4">
    <source>
        <dbReference type="ARBA" id="ARBA00015395"/>
    </source>
</evidence>
<comment type="subcellular location">
    <subcellularLocation>
        <location evidence="2">Membrane</location>
        <topology evidence="2">Multi-pass membrane protein</topology>
    </subcellularLocation>
    <subcellularLocation>
        <location evidence="9">Plastid</location>
        <location evidence="9">Chloroplast thylakoid membrane</location>
        <topology evidence="9">Multi-pass membrane protein</topology>
    </subcellularLocation>
</comment>
<reference evidence="10" key="1">
    <citation type="submission" date="2017-03" db="EMBL/GenBank/DDBJ databases">
        <title>The new red algal subphylum Proteorhodophytina comprises the largest and most divergent plastid genomes known.</title>
        <authorList>
            <person name="Munoz-Gomez S.A."/>
            <person name="Mejia-Franco F.G."/>
            <person name="Durnin K."/>
            <person name="Morgan C."/>
            <person name="Grisdale C.J."/>
            <person name="Archibald J.M."/>
            <person name="Slamovits C.H."/>
        </authorList>
    </citation>
    <scope>NUCLEOTIDE SEQUENCE</scope>
    <source>
        <strain evidence="10">NIES-2742</strain>
    </source>
</reference>
<evidence type="ECO:0000313" key="10">
    <source>
        <dbReference type="EMBL" id="ARO90845.1"/>
    </source>
</evidence>
<geneLocation type="chloroplast" evidence="10"/>
<dbReference type="AlphaFoldDB" id="A0A1Y9TMF2"/>
<keyword evidence="6 9" id="KW-0812">Transmembrane</keyword>
<evidence type="ECO:0000256" key="7">
    <source>
        <dbReference type="ARBA" id="ARBA00022989"/>
    </source>
</evidence>
<dbReference type="GeneID" id="32887540"/>
<name>A0A1Y9TMF2_9RHOD</name>
<dbReference type="GO" id="GO:0015979">
    <property type="term" value="P:photosynthesis"/>
    <property type="evidence" value="ECO:0007669"/>
    <property type="project" value="UniProtKB-UniRule"/>
</dbReference>
<evidence type="ECO:0000256" key="3">
    <source>
        <dbReference type="ARBA" id="ARBA00008198"/>
    </source>
</evidence>
<dbReference type="GO" id="GO:0009522">
    <property type="term" value="C:photosystem I"/>
    <property type="evidence" value="ECO:0007669"/>
    <property type="project" value="InterPro"/>
</dbReference>
<keyword evidence="9" id="KW-0793">Thylakoid</keyword>
<evidence type="ECO:0000256" key="9">
    <source>
        <dbReference type="HAMAP-Rule" id="MF_00437"/>
    </source>
</evidence>